<evidence type="ECO:0000256" key="7">
    <source>
        <dbReference type="ARBA" id="ARBA00023212"/>
    </source>
</evidence>
<dbReference type="Proteomes" id="UP000269721">
    <property type="component" value="Unassembled WGS sequence"/>
</dbReference>
<evidence type="ECO:0000313" key="10">
    <source>
        <dbReference type="EMBL" id="RKO82738.1"/>
    </source>
</evidence>
<evidence type="ECO:0000256" key="5">
    <source>
        <dbReference type="ARBA" id="ARBA00022737"/>
    </source>
</evidence>
<keyword evidence="7" id="KW-0206">Cytoskeleton</keyword>
<dbReference type="PANTHER" id="PTHR19853">
    <property type="entry name" value="WD REPEAT CONTAINING PROTEIN 3 WDR3"/>
    <property type="match status" value="1"/>
</dbReference>
<dbReference type="PROSITE" id="PS50086">
    <property type="entry name" value="TBC_RABGAP"/>
    <property type="match status" value="1"/>
</dbReference>
<dbReference type="Pfam" id="PF00566">
    <property type="entry name" value="RabGAP-TBC"/>
    <property type="match status" value="1"/>
</dbReference>
<gene>
    <name evidence="10" type="ORF">BDK51DRAFT_30230</name>
</gene>
<reference evidence="11" key="1">
    <citation type="journal article" date="2018" name="Nat. Microbiol.">
        <title>Leveraging single-cell genomics to expand the fungal tree of life.</title>
        <authorList>
            <person name="Ahrendt S.R."/>
            <person name="Quandt C.A."/>
            <person name="Ciobanu D."/>
            <person name="Clum A."/>
            <person name="Salamov A."/>
            <person name="Andreopoulos B."/>
            <person name="Cheng J.F."/>
            <person name="Woyke T."/>
            <person name="Pelin A."/>
            <person name="Henrissat B."/>
            <person name="Reynolds N.K."/>
            <person name="Benny G.L."/>
            <person name="Smith M.E."/>
            <person name="James T.Y."/>
            <person name="Grigoriev I.V."/>
        </authorList>
    </citation>
    <scope>NUCLEOTIDE SEQUENCE [LARGE SCALE GENOMIC DNA]</scope>
</reference>
<comment type="subcellular location">
    <subcellularLocation>
        <location evidence="1">Cell projection</location>
        <location evidence="1">Cilium</location>
    </subcellularLocation>
    <subcellularLocation>
        <location evidence="2">Cytoplasm</location>
        <location evidence="2">Cytoskeleton</location>
    </subcellularLocation>
</comment>
<keyword evidence="5" id="KW-0677">Repeat</keyword>
<evidence type="ECO:0000256" key="2">
    <source>
        <dbReference type="ARBA" id="ARBA00004245"/>
    </source>
</evidence>
<evidence type="ECO:0000256" key="4">
    <source>
        <dbReference type="ARBA" id="ARBA00022574"/>
    </source>
</evidence>
<dbReference type="InterPro" id="IPR000195">
    <property type="entry name" value="Rab-GAP-TBC_dom"/>
</dbReference>
<name>A0A4P9VWV0_9FUNG</name>
<dbReference type="InterPro" id="IPR051570">
    <property type="entry name" value="TBC1_cilium_biogenesis"/>
</dbReference>
<dbReference type="EMBL" id="ML002153">
    <property type="protein sequence ID" value="RKO82738.1"/>
    <property type="molecule type" value="Genomic_DNA"/>
</dbReference>
<dbReference type="OrthoDB" id="5578278at2759"/>
<organism evidence="10 11">
    <name type="scientific">Blyttiomyces helicus</name>
    <dbReference type="NCBI Taxonomy" id="388810"/>
    <lineage>
        <taxon>Eukaryota</taxon>
        <taxon>Fungi</taxon>
        <taxon>Fungi incertae sedis</taxon>
        <taxon>Chytridiomycota</taxon>
        <taxon>Chytridiomycota incertae sedis</taxon>
        <taxon>Chytridiomycetes</taxon>
        <taxon>Chytridiomycetes incertae sedis</taxon>
        <taxon>Blyttiomyces</taxon>
    </lineage>
</organism>
<dbReference type="GO" id="GO:0036064">
    <property type="term" value="C:ciliary basal body"/>
    <property type="evidence" value="ECO:0007669"/>
    <property type="project" value="TreeGrafter"/>
</dbReference>
<keyword evidence="6" id="KW-0175">Coiled coil</keyword>
<keyword evidence="11" id="KW-1185">Reference proteome</keyword>
<dbReference type="PANTHER" id="PTHR19853:SF1">
    <property type="entry name" value="TBC1 DOMAIN FAMILY MEMBER 31"/>
    <property type="match status" value="1"/>
</dbReference>
<evidence type="ECO:0000256" key="1">
    <source>
        <dbReference type="ARBA" id="ARBA00004138"/>
    </source>
</evidence>
<protein>
    <recommendedName>
        <fullName evidence="9">Rab-GAP TBC domain-containing protein</fullName>
    </recommendedName>
</protein>
<evidence type="ECO:0000256" key="8">
    <source>
        <dbReference type="ARBA" id="ARBA00023273"/>
    </source>
</evidence>
<dbReference type="Gene3D" id="1.10.472.80">
    <property type="entry name" value="Ypt/Rab-GAP domain of gyp1p, domain 3"/>
    <property type="match status" value="1"/>
</dbReference>
<feature type="non-terminal residue" evidence="10">
    <location>
        <position position="363"/>
    </location>
</feature>
<accession>A0A4P9VWV0</accession>
<feature type="domain" description="Rab-GAP TBC" evidence="9">
    <location>
        <begin position="86"/>
        <end position="261"/>
    </location>
</feature>
<sequence length="363" mass="42136">SSESKDEGSEVPDVKTATSGAKELQDPYLASKGIGCAMPNVVVGHSDSGNFDPLPTFRRTVETKAEAHSTFLNKKKLKGFLHYYGAYPDEYRLLIWRFLLQLPENRDSYEALLDQGTHPAFLDFRKKFPLRSERLAKSMERVLSALAYWSPVFEHLDYLPSLIFPFVKLAENDMFSGFEIVMTVLINWCQKWWDYFPNAPIEALDVLEDLLAYHDSELLNHFMQHKVTSQIYGWLPMQTLLSELFSKPDWLRVWDHLVSNPPSFMYILLVAYIKSFRVALLDVSKTDEFKRRTPISVAHLLEAAYKLGTVTPVTVSPATFFSPFAPVLKGQYPVFDRFPEFVVDYQRKMKERMRRDEEDYVRK</sequence>
<proteinExistence type="predicted"/>
<dbReference type="GO" id="GO:0060271">
    <property type="term" value="P:cilium assembly"/>
    <property type="evidence" value="ECO:0007669"/>
    <property type="project" value="TreeGrafter"/>
</dbReference>
<evidence type="ECO:0000256" key="3">
    <source>
        <dbReference type="ARBA" id="ARBA00022490"/>
    </source>
</evidence>
<evidence type="ECO:0000256" key="6">
    <source>
        <dbReference type="ARBA" id="ARBA00023054"/>
    </source>
</evidence>
<keyword evidence="4" id="KW-0853">WD repeat</keyword>
<dbReference type="SUPFAM" id="SSF47923">
    <property type="entry name" value="Ypt/Rab-GAP domain of gyp1p"/>
    <property type="match status" value="1"/>
</dbReference>
<feature type="non-terminal residue" evidence="10">
    <location>
        <position position="1"/>
    </location>
</feature>
<keyword evidence="8" id="KW-0966">Cell projection</keyword>
<keyword evidence="3" id="KW-0963">Cytoplasm</keyword>
<evidence type="ECO:0000259" key="9">
    <source>
        <dbReference type="PROSITE" id="PS50086"/>
    </source>
</evidence>
<dbReference type="InterPro" id="IPR035969">
    <property type="entry name" value="Rab-GAP_TBC_sf"/>
</dbReference>
<dbReference type="AlphaFoldDB" id="A0A4P9VWV0"/>
<evidence type="ECO:0000313" key="11">
    <source>
        <dbReference type="Proteomes" id="UP000269721"/>
    </source>
</evidence>